<reference evidence="8 9" key="1">
    <citation type="submission" date="2019-09" db="EMBL/GenBank/DDBJ databases">
        <title>Nocardioides panacisoli sp. nov., isolated from the soil of a ginseng field.</title>
        <authorList>
            <person name="Cho C."/>
        </authorList>
    </citation>
    <scope>NUCLEOTIDE SEQUENCE [LARGE SCALE GENOMIC DNA]</scope>
    <source>
        <strain evidence="8 9">BN130099</strain>
    </source>
</reference>
<evidence type="ECO:0000256" key="4">
    <source>
        <dbReference type="ARBA" id="ARBA00022777"/>
    </source>
</evidence>
<proteinExistence type="inferred from homology"/>
<dbReference type="InterPro" id="IPR002575">
    <property type="entry name" value="Aminoglycoside_PTrfase"/>
</dbReference>
<reference evidence="8 9" key="2">
    <citation type="submission" date="2019-09" db="EMBL/GenBank/DDBJ databases">
        <authorList>
            <person name="Jin C."/>
        </authorList>
    </citation>
    <scope>NUCLEOTIDE SEQUENCE [LARGE SCALE GENOMIC DNA]</scope>
    <source>
        <strain evidence="8 9">BN130099</strain>
    </source>
</reference>
<dbReference type="InterPro" id="IPR017441">
    <property type="entry name" value="Protein_kinase_ATP_BS"/>
</dbReference>
<feature type="binding site" evidence="6">
    <location>
        <position position="56"/>
    </location>
    <ligand>
        <name>ATP</name>
        <dbReference type="ChEBI" id="CHEBI:30616"/>
    </ligand>
</feature>
<dbReference type="InterPro" id="IPR011009">
    <property type="entry name" value="Kinase-like_dom_sf"/>
</dbReference>
<gene>
    <name evidence="8" type="ORF">F0U44_05910</name>
</gene>
<dbReference type="Gene3D" id="3.30.200.20">
    <property type="entry name" value="Phosphorylase Kinase, domain 1"/>
    <property type="match status" value="1"/>
</dbReference>
<dbReference type="PANTHER" id="PTHR34273:SF2">
    <property type="entry name" value="METHYLTHIORIBOSE KINASE"/>
    <property type="match status" value="1"/>
</dbReference>
<dbReference type="EMBL" id="VUJV01000001">
    <property type="protein sequence ID" value="KAA1421802.1"/>
    <property type="molecule type" value="Genomic_DNA"/>
</dbReference>
<evidence type="ECO:0000313" key="8">
    <source>
        <dbReference type="EMBL" id="KAA1421802.1"/>
    </source>
</evidence>
<organism evidence="8 9">
    <name type="scientific">Nocardioides humilatus</name>
    <dbReference type="NCBI Taxonomy" id="2607660"/>
    <lineage>
        <taxon>Bacteria</taxon>
        <taxon>Bacillati</taxon>
        <taxon>Actinomycetota</taxon>
        <taxon>Actinomycetes</taxon>
        <taxon>Propionibacteriales</taxon>
        <taxon>Nocardioidaceae</taxon>
        <taxon>Nocardioides</taxon>
    </lineage>
</organism>
<dbReference type="AlphaFoldDB" id="A0A5B1LM97"/>
<dbReference type="Proteomes" id="UP000325003">
    <property type="component" value="Unassembled WGS sequence"/>
</dbReference>
<protein>
    <submittedName>
        <fullName evidence="8">Phosphotransferase</fullName>
    </submittedName>
</protein>
<sequence>MQVSEQVRGPSAADVVGFVTAQRLLGGEDLTLQPLGGGVSSDVWRVSDGSRQVVVKTPLAELRVAAGWKAPVARADAEAGWLATVSSLVPGACPEVLAYDKERHLLALEYLDPSEHALWKGKLLAGQVDQRDAARVGDLLGRIHRHTSERPRLARDFANDTLFAALRIEPYLQRLVTTHADLAPHVGEIVQSLRSHRSVLVHGDVSPKNILIGPRGPVLIDAETAVWGDPSFDVAFCVNHLLLKCLLPDAAVTDLVGSAEALTRTYLSHASWELDAEIAERAGALLPALMLARVDGRSPVEYLDATAQDAVRRFAIPLIRHRSLDLLGVFDAWRSHLS</sequence>
<evidence type="ECO:0000259" key="7">
    <source>
        <dbReference type="Pfam" id="PF01636"/>
    </source>
</evidence>
<keyword evidence="9" id="KW-1185">Reference proteome</keyword>
<comment type="similarity">
    <text evidence="1">Belongs to the methylthioribose kinase family.</text>
</comment>
<dbReference type="SUPFAM" id="SSF56112">
    <property type="entry name" value="Protein kinase-like (PK-like)"/>
    <property type="match status" value="1"/>
</dbReference>
<dbReference type="PROSITE" id="PS00107">
    <property type="entry name" value="PROTEIN_KINASE_ATP"/>
    <property type="match status" value="1"/>
</dbReference>
<name>A0A5B1LM97_9ACTN</name>
<evidence type="ECO:0000256" key="3">
    <source>
        <dbReference type="ARBA" id="ARBA00022741"/>
    </source>
</evidence>
<evidence type="ECO:0000313" key="9">
    <source>
        <dbReference type="Proteomes" id="UP000325003"/>
    </source>
</evidence>
<dbReference type="InterPro" id="IPR008266">
    <property type="entry name" value="Tyr_kinase_AS"/>
</dbReference>
<evidence type="ECO:0000256" key="2">
    <source>
        <dbReference type="ARBA" id="ARBA00022679"/>
    </source>
</evidence>
<accession>A0A5B1LM97</accession>
<dbReference type="GO" id="GO:0005524">
    <property type="term" value="F:ATP binding"/>
    <property type="evidence" value="ECO:0007669"/>
    <property type="project" value="UniProtKB-UniRule"/>
</dbReference>
<keyword evidence="4" id="KW-0418">Kinase</keyword>
<dbReference type="PROSITE" id="PS00109">
    <property type="entry name" value="PROTEIN_KINASE_TYR"/>
    <property type="match status" value="1"/>
</dbReference>
<dbReference type="GO" id="GO:0004672">
    <property type="term" value="F:protein kinase activity"/>
    <property type="evidence" value="ECO:0007669"/>
    <property type="project" value="InterPro"/>
</dbReference>
<feature type="domain" description="Aminoglycoside phosphotransferase" evidence="7">
    <location>
        <begin position="31"/>
        <end position="240"/>
    </location>
</feature>
<dbReference type="Gene3D" id="3.90.1200.10">
    <property type="match status" value="1"/>
</dbReference>
<keyword evidence="2 8" id="KW-0808">Transferase</keyword>
<evidence type="ECO:0000256" key="5">
    <source>
        <dbReference type="ARBA" id="ARBA00022840"/>
    </source>
</evidence>
<comment type="caution">
    <text evidence="8">The sequence shown here is derived from an EMBL/GenBank/DDBJ whole genome shotgun (WGS) entry which is preliminary data.</text>
</comment>
<keyword evidence="3 6" id="KW-0547">Nucleotide-binding</keyword>
<dbReference type="PANTHER" id="PTHR34273">
    <property type="entry name" value="METHYLTHIORIBOSE KINASE"/>
    <property type="match status" value="1"/>
</dbReference>
<evidence type="ECO:0000256" key="6">
    <source>
        <dbReference type="PROSITE-ProRule" id="PRU10141"/>
    </source>
</evidence>
<evidence type="ECO:0000256" key="1">
    <source>
        <dbReference type="ARBA" id="ARBA00010165"/>
    </source>
</evidence>
<dbReference type="Pfam" id="PF01636">
    <property type="entry name" value="APH"/>
    <property type="match status" value="1"/>
</dbReference>
<keyword evidence="5 6" id="KW-0067">ATP-binding</keyword>